<name>W4QKJ6_9BACI</name>
<dbReference type="STRING" id="1236971.JCM9152_4158"/>
<protein>
    <submittedName>
        <fullName evidence="3">Glutathione-regulated potassium-efflux system ancillary protein KefG</fullName>
    </submittedName>
</protein>
<dbReference type="GO" id="GO:0003955">
    <property type="term" value="F:NAD(P)H dehydrogenase (quinone) activity"/>
    <property type="evidence" value="ECO:0007669"/>
    <property type="project" value="TreeGrafter"/>
</dbReference>
<dbReference type="GO" id="GO:0010181">
    <property type="term" value="F:FMN binding"/>
    <property type="evidence" value="ECO:0007669"/>
    <property type="project" value="TreeGrafter"/>
</dbReference>
<accession>W4QKJ6</accession>
<keyword evidence="1" id="KW-0560">Oxidoreductase</keyword>
<evidence type="ECO:0000259" key="2">
    <source>
        <dbReference type="Pfam" id="PF02525"/>
    </source>
</evidence>
<dbReference type="Proteomes" id="UP000018895">
    <property type="component" value="Unassembled WGS sequence"/>
</dbReference>
<dbReference type="SUPFAM" id="SSF52218">
    <property type="entry name" value="Flavoproteins"/>
    <property type="match status" value="1"/>
</dbReference>
<dbReference type="OrthoDB" id="9798454at2"/>
<dbReference type="PANTHER" id="PTHR47307">
    <property type="entry name" value="GLUTATHIONE-REGULATED POTASSIUM-EFFLUX SYSTEM ANCILLARY PROTEIN KEFG"/>
    <property type="match status" value="1"/>
</dbReference>
<evidence type="ECO:0000313" key="3">
    <source>
        <dbReference type="EMBL" id="GAE32616.1"/>
    </source>
</evidence>
<dbReference type="RefSeq" id="WP_035346970.1">
    <property type="nucleotide sequence ID" value="NZ_BAUU01000041.1"/>
</dbReference>
<sequence length="184" mass="20992">MKILVNIAHPNMQRSRVNASWKQELEQTQAVTINDLYEQYPDETINVSREQQLLLAHDRIVFQFPLFWYSSPPLLKKWMDDVLMYGWAYGTGGSALHGKELVLAISIGGQEQDYRAGGKNLFTVSELTRPFQATANLTGMNYLVHFVLHGAVWLDSASITKSATSYVEHITDRQLNPLTYSRRT</sequence>
<gene>
    <name evidence="3" type="ORF">JCM9152_4158</name>
</gene>
<organism evidence="3 4">
    <name type="scientific">Halalkalibacter hemicellulosilyticusJCM 9152</name>
    <dbReference type="NCBI Taxonomy" id="1236971"/>
    <lineage>
        <taxon>Bacteria</taxon>
        <taxon>Bacillati</taxon>
        <taxon>Bacillota</taxon>
        <taxon>Bacilli</taxon>
        <taxon>Bacillales</taxon>
        <taxon>Bacillaceae</taxon>
        <taxon>Halalkalibacter</taxon>
    </lineage>
</organism>
<proteinExistence type="predicted"/>
<feature type="domain" description="Flavodoxin-like fold" evidence="2">
    <location>
        <begin position="1"/>
        <end position="168"/>
    </location>
</feature>
<dbReference type="InterPro" id="IPR046980">
    <property type="entry name" value="KefG/KefF"/>
</dbReference>
<dbReference type="PANTHER" id="PTHR47307:SF1">
    <property type="entry name" value="GLUTATHIONE-REGULATED POTASSIUM-EFFLUX SYSTEM ANCILLARY PROTEIN KEFG"/>
    <property type="match status" value="1"/>
</dbReference>
<dbReference type="AlphaFoldDB" id="W4QKJ6"/>
<dbReference type="InterPro" id="IPR003680">
    <property type="entry name" value="Flavodoxin_fold"/>
</dbReference>
<reference evidence="3" key="1">
    <citation type="journal article" date="2014" name="Genome Announc.">
        <title>Draft Genome Sequences of Three Alkaliphilic Bacillus Strains, Bacillus wakoensis JCM 9140T, Bacillus akibai JCM 9157T, and Bacillus hemicellulosilyticus JCM 9152T.</title>
        <authorList>
            <person name="Yuki M."/>
            <person name="Oshima K."/>
            <person name="Suda W."/>
            <person name="Oshida Y."/>
            <person name="Kitamura K."/>
            <person name="Iida T."/>
            <person name="Hattori M."/>
            <person name="Ohkuma M."/>
        </authorList>
    </citation>
    <scope>NUCLEOTIDE SEQUENCE [LARGE SCALE GENOMIC DNA]</scope>
    <source>
        <strain evidence="3">JCM 9152</strain>
    </source>
</reference>
<dbReference type="GO" id="GO:0009055">
    <property type="term" value="F:electron transfer activity"/>
    <property type="evidence" value="ECO:0007669"/>
    <property type="project" value="TreeGrafter"/>
</dbReference>
<dbReference type="InterPro" id="IPR029039">
    <property type="entry name" value="Flavoprotein-like_sf"/>
</dbReference>
<dbReference type="Gene3D" id="3.40.50.360">
    <property type="match status" value="1"/>
</dbReference>
<dbReference type="Pfam" id="PF02525">
    <property type="entry name" value="Flavodoxin_2"/>
    <property type="match status" value="1"/>
</dbReference>
<evidence type="ECO:0000313" key="4">
    <source>
        <dbReference type="Proteomes" id="UP000018895"/>
    </source>
</evidence>
<comment type="caution">
    <text evidence="3">The sequence shown here is derived from an EMBL/GenBank/DDBJ whole genome shotgun (WGS) entry which is preliminary data.</text>
</comment>
<keyword evidence="4" id="KW-1185">Reference proteome</keyword>
<evidence type="ECO:0000256" key="1">
    <source>
        <dbReference type="ARBA" id="ARBA00023002"/>
    </source>
</evidence>
<dbReference type="EMBL" id="BAUU01000041">
    <property type="protein sequence ID" value="GAE32616.1"/>
    <property type="molecule type" value="Genomic_DNA"/>
</dbReference>